<feature type="region of interest" description="Disordered" evidence="1">
    <location>
        <begin position="38"/>
        <end position="57"/>
    </location>
</feature>
<proteinExistence type="predicted"/>
<dbReference type="EMBL" id="OKRB01000102">
    <property type="protein sequence ID" value="SPE24256.1"/>
    <property type="molecule type" value="Genomic_DNA"/>
</dbReference>
<accession>A0A2N9LLY4</accession>
<gene>
    <name evidence="2" type="ORF">SBA5_440043</name>
</gene>
<sequence length="57" mass="6361">MKNITVAVPSDTYYRARIWAAKHMTSVSCIVGKMLKNMADQTPSDPPPRSKKPTVKL</sequence>
<evidence type="ECO:0000313" key="2">
    <source>
        <dbReference type="EMBL" id="SPE24256.1"/>
    </source>
</evidence>
<protein>
    <submittedName>
        <fullName evidence="2">Uncharacterized protein</fullName>
    </submittedName>
</protein>
<dbReference type="Proteomes" id="UP000239735">
    <property type="component" value="Unassembled WGS sequence"/>
</dbReference>
<dbReference type="AlphaFoldDB" id="A0A2N9LLY4"/>
<name>A0A2N9LLY4_9BACT</name>
<organism evidence="2 3">
    <name type="scientific">Candidatus Sulfuritelmatomonas gaucii</name>
    <dbReference type="NCBI Taxonomy" id="2043161"/>
    <lineage>
        <taxon>Bacteria</taxon>
        <taxon>Pseudomonadati</taxon>
        <taxon>Acidobacteriota</taxon>
        <taxon>Terriglobia</taxon>
        <taxon>Terriglobales</taxon>
        <taxon>Acidobacteriaceae</taxon>
        <taxon>Candidatus Sulfuritelmatomonas</taxon>
    </lineage>
</organism>
<reference evidence="3" key="1">
    <citation type="submission" date="2018-02" db="EMBL/GenBank/DDBJ databases">
        <authorList>
            <person name="Hausmann B."/>
        </authorList>
    </citation>
    <scope>NUCLEOTIDE SEQUENCE [LARGE SCALE GENOMIC DNA]</scope>
    <source>
        <strain evidence="3">Peat soil MAG SbA5</strain>
    </source>
</reference>
<evidence type="ECO:0000313" key="3">
    <source>
        <dbReference type="Proteomes" id="UP000239735"/>
    </source>
</evidence>
<evidence type="ECO:0000256" key="1">
    <source>
        <dbReference type="SAM" id="MobiDB-lite"/>
    </source>
</evidence>